<dbReference type="OrthoDB" id="9806388at2"/>
<dbReference type="InterPro" id="IPR036005">
    <property type="entry name" value="Creatinase/aminopeptidase-like"/>
</dbReference>
<proteinExistence type="inferred from homology"/>
<dbReference type="InterPro" id="IPR000994">
    <property type="entry name" value="Pept_M24"/>
</dbReference>
<keyword evidence="3" id="KW-0464">Manganese</keyword>
<keyword evidence="7" id="KW-1185">Reference proteome</keyword>
<accession>A0A1U7PI60</accession>
<dbReference type="Pfam" id="PF01321">
    <property type="entry name" value="Creatinase_N"/>
    <property type="match status" value="1"/>
</dbReference>
<evidence type="ECO:0000256" key="2">
    <source>
        <dbReference type="ARBA" id="ARBA00008766"/>
    </source>
</evidence>
<reference evidence="7" key="1">
    <citation type="submission" date="2017-01" db="EMBL/GenBank/DDBJ databases">
        <authorList>
            <person name="Varghese N."/>
            <person name="Submissions S."/>
        </authorList>
    </citation>
    <scope>NUCLEOTIDE SEQUENCE [LARGE SCALE GENOMIC DNA]</scope>
    <source>
        <strain evidence="7">MNA4</strain>
    </source>
</reference>
<evidence type="ECO:0000259" key="5">
    <source>
        <dbReference type="Pfam" id="PF01321"/>
    </source>
</evidence>
<evidence type="ECO:0000259" key="4">
    <source>
        <dbReference type="Pfam" id="PF00557"/>
    </source>
</evidence>
<evidence type="ECO:0000313" key="7">
    <source>
        <dbReference type="Proteomes" id="UP000187550"/>
    </source>
</evidence>
<dbReference type="PRINTS" id="PR00599">
    <property type="entry name" value="MAPEPTIDASE"/>
</dbReference>
<dbReference type="SUPFAM" id="SSF53092">
    <property type="entry name" value="Creatinase/prolidase N-terminal domain"/>
    <property type="match status" value="1"/>
</dbReference>
<dbReference type="InterPro" id="IPR000587">
    <property type="entry name" value="Creatinase_N"/>
</dbReference>
<dbReference type="GO" id="GO:0008235">
    <property type="term" value="F:metalloexopeptidase activity"/>
    <property type="evidence" value="ECO:0007669"/>
    <property type="project" value="UniProtKB-ARBA"/>
</dbReference>
<dbReference type="PANTHER" id="PTHR46112">
    <property type="entry name" value="AMINOPEPTIDASE"/>
    <property type="match status" value="1"/>
</dbReference>
<dbReference type="SUPFAM" id="SSF55920">
    <property type="entry name" value="Creatinase/aminopeptidase"/>
    <property type="match status" value="1"/>
</dbReference>
<dbReference type="Proteomes" id="UP000187550">
    <property type="component" value="Unassembled WGS sequence"/>
</dbReference>
<feature type="domain" description="Peptidase M24" evidence="4">
    <location>
        <begin position="148"/>
        <end position="349"/>
    </location>
</feature>
<dbReference type="InterPro" id="IPR001714">
    <property type="entry name" value="Pept_M24_MAP"/>
</dbReference>
<feature type="domain" description="Creatinase N-terminal" evidence="5">
    <location>
        <begin position="8"/>
        <end position="139"/>
    </location>
</feature>
<protein>
    <submittedName>
        <fullName evidence="6">Xaa-Pro dipeptidase</fullName>
    </submittedName>
</protein>
<dbReference type="RefSeq" id="WP_076757026.1">
    <property type="nucleotide sequence ID" value="NZ_FTPL01000001.1"/>
</dbReference>
<gene>
    <name evidence="6" type="ORF">SAMN05428946_0780</name>
</gene>
<comment type="cofactor">
    <cofactor evidence="1">
        <name>Mn(2+)</name>
        <dbReference type="ChEBI" id="CHEBI:29035"/>
    </cofactor>
</comment>
<dbReference type="InterPro" id="IPR029149">
    <property type="entry name" value="Creatin/AminoP/Spt16_N"/>
</dbReference>
<dbReference type="InterPro" id="IPR050659">
    <property type="entry name" value="Peptidase_M24B"/>
</dbReference>
<name>A0A1U7PI60_9BACI</name>
<evidence type="ECO:0000313" key="6">
    <source>
        <dbReference type="EMBL" id="SIT71790.1"/>
    </source>
</evidence>
<dbReference type="Gene3D" id="3.90.230.10">
    <property type="entry name" value="Creatinase/methionine aminopeptidase superfamily"/>
    <property type="match status" value="1"/>
</dbReference>
<organism evidence="6 7">
    <name type="scientific">Edaphobacillus lindanitolerans</name>
    <dbReference type="NCBI Taxonomy" id="550447"/>
    <lineage>
        <taxon>Bacteria</taxon>
        <taxon>Bacillati</taxon>
        <taxon>Bacillota</taxon>
        <taxon>Bacilli</taxon>
        <taxon>Bacillales</taxon>
        <taxon>Bacillaceae</taxon>
        <taxon>Edaphobacillus</taxon>
    </lineage>
</organism>
<sequence>MTPIYSERRDQLKELLQSEGLQGALITSPANVFYFTGFHSDPHERFMGLLLRTDGSPEILFVPALDLSAAEEASDVQNLISISDDELPFEKIKGAAGSLSGKLGIEGSVFSYERYQLLSGAYPELEVQDVGALAARLRLKKSPEELDKLRTAIRLIEEVMEGAARKIRVGMTESELTAELEFLMRKVGADGPSFSTMVLAGEKAALPHGNPGERRFRSGDVILIDMGVVKDGYCSDITRTFVVGEASAETRKIYDIVLKSTMAGIEASREGAAFADIDRASRDVIAEAGYGEYFNNRVGHGVGIEVHEAPSVHGHNEDKAAPGQVFTIEPGIYIPGKIGVRIEDMVFIGEDRKAEVLTSFPRELRIVGSEG</sequence>
<comment type="similarity">
    <text evidence="2">Belongs to the peptidase M24B family.</text>
</comment>
<dbReference type="CDD" id="cd01092">
    <property type="entry name" value="APP-like"/>
    <property type="match status" value="1"/>
</dbReference>
<dbReference type="STRING" id="550447.SAMN05428946_0780"/>
<dbReference type="Pfam" id="PF00557">
    <property type="entry name" value="Peptidase_M24"/>
    <property type="match status" value="1"/>
</dbReference>
<dbReference type="AlphaFoldDB" id="A0A1U7PI60"/>
<dbReference type="EMBL" id="FTPL01000001">
    <property type="protein sequence ID" value="SIT71790.1"/>
    <property type="molecule type" value="Genomic_DNA"/>
</dbReference>
<dbReference type="Gene3D" id="3.40.350.10">
    <property type="entry name" value="Creatinase/prolidase N-terminal domain"/>
    <property type="match status" value="1"/>
</dbReference>
<evidence type="ECO:0000256" key="1">
    <source>
        <dbReference type="ARBA" id="ARBA00001936"/>
    </source>
</evidence>
<evidence type="ECO:0000256" key="3">
    <source>
        <dbReference type="ARBA" id="ARBA00023211"/>
    </source>
</evidence>
<dbReference type="GO" id="GO:0004177">
    <property type="term" value="F:aminopeptidase activity"/>
    <property type="evidence" value="ECO:0007669"/>
    <property type="project" value="UniProtKB-ARBA"/>
</dbReference>
<dbReference type="PANTHER" id="PTHR46112:SF10">
    <property type="entry name" value="DIPEPTIDASE YKVY-RELATED"/>
    <property type="match status" value="1"/>
</dbReference>